<accession>A0AAE8XF93</accession>
<proteinExistence type="predicted"/>
<name>A0AAE8XF93_9CAUD</name>
<organism evidence="1 2">
    <name type="scientific">Synechococcus T7-like virus S-TIP28</name>
    <dbReference type="NCBI Taxonomy" id="1332140"/>
    <lineage>
        <taxon>Viruses</taxon>
        <taxon>Duplodnaviria</taxon>
        <taxon>Heunggongvirae</taxon>
        <taxon>Uroviricota</taxon>
        <taxon>Caudoviricetes</taxon>
        <taxon>Autographivirales</taxon>
        <taxon>Autographivirales incertae sedis</taxon>
        <taxon>Tiranvirus</taxon>
        <taxon>Tiranvirus STIP28</taxon>
    </lineage>
</organism>
<dbReference type="EMBL" id="MZ803112">
    <property type="protein sequence ID" value="UAW01086.1"/>
    <property type="molecule type" value="Genomic_DNA"/>
</dbReference>
<sequence>MMAAVSQKIPNLLGGVSQQPDPVKLPGQVREAENVYLDPTFGCRKRPSTELVAQLATNVPKEARWFPIFRDNNERYAVAIYNSPNLVVRVWDLNDGVERTVTISDSASTYFLDADKDSIEQLTISDYTLISNVKRQVSMASDLSRVVNNEALVTINQVSYNTNYAIDISRDGDSQQQKVYSATGIEVIPGTFEVEDGGSCSLVDAQNFQKDDGAKVGLSFRLVAQCQAYLKGENTAEFKVKRVALVGDKPDKDSSFTEDFGTFKVEWTRNYRSSSNTVEWTADVKDAQWTETDTDDDTITGDEGTQVKVTRVDQRFTSDARYVSRYTVDAILQNGGQGWRKGDTTTVSMGGRNYTVRVTSERFIYAFTGAGSVSFTTPADATSGALDLGNVVSELVNRVNALDDFEAEGVGNCIKITRTDGRDFNLGARGGTVNSAMTPIKGAARDVADLPDQCFDQFTLKVNNTDSSDSDDYYVKFVTQSPGIPGAGAWEECVAPGIKTNLNSSTMPHALIRQADGSFTLDALNSDSAFGGWAAREVGDETSNPEPTFVGRGISNMFFYANRLGFLSEDSVVLSQPGDYFNFFTVSALAISDADPIDLTASSTKPAILKAAVGSPKGLILFAETSQFLLASSEIAFASSTVKLTEISNYFYRSRVLPLNSGVSISFISESQTYSKVLEMAVDSVENRPVVADITRVIPEYLPPNFEWGEVMPNNNMLIYGDNTEDVYVFKFFNNGEERQLAGWSRWTYPAKCHLFATEDDLAHIVLYDGTQHILVRSKLIDDPDDAPLDVGFSKFTPLLDIYQESEYLTITPATNKTSFIEVPGTMRLVDAVYNLVVTSGDFKGTFVRPEINDSNQLEVDTRLTESDFIVGIQYESKVTLPSIFTTQEGRADRVNIPQVTFLYLDLYYSGRYQVSVAKLGYPTSELSIEQTRANIYDANDTPVTEINTITVPIFSSGDLVKTTITAPDPFPSSITGYSWEGTYNNRGISPIR</sequence>
<gene>
    <name evidence="1" type="ORF">STIP28_44</name>
</gene>
<evidence type="ECO:0000313" key="2">
    <source>
        <dbReference type="Proteomes" id="UP000828768"/>
    </source>
</evidence>
<dbReference type="Proteomes" id="UP000828768">
    <property type="component" value="Segment"/>
</dbReference>
<keyword evidence="2" id="KW-1185">Reference proteome</keyword>
<protein>
    <submittedName>
        <fullName evidence="1">Tail tubular protein B</fullName>
    </submittedName>
</protein>
<evidence type="ECO:0000313" key="1">
    <source>
        <dbReference type="EMBL" id="UAW01086.1"/>
    </source>
</evidence>
<reference evidence="1" key="1">
    <citation type="submission" date="2021-08" db="EMBL/GenBank/DDBJ databases">
        <authorList>
            <person name="Shitrit D."/>
            <person name="Kirzner S."/>
            <person name="Dekel-Bird N.P."/>
            <person name="Avrani S."/>
            <person name="Sabehi G."/>
            <person name="Perkarsky I."/>
            <person name="Peleg M."/>
            <person name="Tahan R."/>
            <person name="Kondratyeva K."/>
            <person name="Lindell D."/>
        </authorList>
    </citation>
    <scope>NUCLEOTIDE SEQUENCE</scope>
</reference>
<dbReference type="InterPro" id="IPR058003">
    <property type="entry name" value="Phage_gp12"/>
</dbReference>
<dbReference type="Pfam" id="PF25675">
    <property type="entry name" value="Phage_nozzle"/>
    <property type="match status" value="2"/>
</dbReference>